<dbReference type="AlphaFoldDB" id="Q6SHA3"/>
<evidence type="ECO:0000256" key="8">
    <source>
        <dbReference type="ARBA" id="ARBA00023136"/>
    </source>
</evidence>
<dbReference type="GO" id="GO:0016020">
    <property type="term" value="C:membrane"/>
    <property type="evidence" value="ECO:0007669"/>
    <property type="project" value="InterPro"/>
</dbReference>
<sequence length="220" mass="24251">MYLQLLTVSDLKISFEDNHVLDGFNLNLESGDIFALLGDSGSGKSSALRFIAGLERAQLGSVALDGHNLSDGGAHTVKPELREIGMVFQDYALFPHMTVFENISFGINQLPKKERIEKVKNLLDLISLSGIEKKYPHQLSGGEQQRVSLARSLATSPKLLLLDEPFSSLDKSHRDQLIKEVRVILKKAGVTSILVTHDEAEANTFADKIGKIEKKQLLIS</sequence>
<keyword evidence="1" id="KW-0813">Transport</keyword>
<gene>
    <name evidence="10" type="ORF">MBMO_EBAC080-L31C11.10</name>
</gene>
<dbReference type="PANTHER" id="PTHR42781:SF4">
    <property type="entry name" value="SPERMIDINE_PUTRESCINE IMPORT ATP-BINDING PROTEIN POTA"/>
    <property type="match status" value="1"/>
</dbReference>
<name>Q6SHA3_9BACT</name>
<dbReference type="EMBL" id="AY458638">
    <property type="protein sequence ID" value="AAR37717.1"/>
    <property type="molecule type" value="Genomic_DNA"/>
</dbReference>
<keyword evidence="7" id="KW-0406">Ion transport</keyword>
<dbReference type="InterPro" id="IPR050093">
    <property type="entry name" value="ABC_SmlMolc_Importer"/>
</dbReference>
<dbReference type="GO" id="GO:0016887">
    <property type="term" value="F:ATP hydrolysis activity"/>
    <property type="evidence" value="ECO:0007669"/>
    <property type="project" value="InterPro"/>
</dbReference>
<dbReference type="InterPro" id="IPR003439">
    <property type="entry name" value="ABC_transporter-like_ATP-bd"/>
</dbReference>
<dbReference type="GO" id="GO:0005524">
    <property type="term" value="F:ATP binding"/>
    <property type="evidence" value="ECO:0007669"/>
    <property type="project" value="UniProtKB-KW"/>
</dbReference>
<keyword evidence="4" id="KW-0547">Nucleotide-binding</keyword>
<dbReference type="PROSITE" id="PS00211">
    <property type="entry name" value="ABC_TRANSPORTER_1"/>
    <property type="match status" value="1"/>
</dbReference>
<evidence type="ECO:0000313" key="10">
    <source>
        <dbReference type="EMBL" id="AAR37717.1"/>
    </source>
</evidence>
<evidence type="ECO:0000259" key="9">
    <source>
        <dbReference type="PROSITE" id="PS50893"/>
    </source>
</evidence>
<dbReference type="Gene3D" id="3.40.50.300">
    <property type="entry name" value="P-loop containing nucleotide triphosphate hydrolases"/>
    <property type="match status" value="1"/>
</dbReference>
<dbReference type="InterPro" id="IPR027417">
    <property type="entry name" value="P-loop_NTPase"/>
</dbReference>
<keyword evidence="8" id="KW-0472">Membrane</keyword>
<accession>Q6SHA3</accession>
<organism evidence="10">
    <name type="scientific">uncultured marine bacterium 441</name>
    <dbReference type="NCBI Taxonomy" id="257391"/>
    <lineage>
        <taxon>Bacteria</taxon>
        <taxon>environmental samples</taxon>
    </lineage>
</organism>
<reference evidence="10" key="2">
    <citation type="submission" date="2003-12" db="EMBL/GenBank/DDBJ databases">
        <title>Monterey Bay Coastal Ocean Microbial Observatory environmental clone sequencing.</title>
        <authorList>
            <person name="DeLong E.F."/>
        </authorList>
    </citation>
    <scope>NUCLEOTIDE SEQUENCE</scope>
</reference>
<keyword evidence="3" id="KW-0410">Iron transport</keyword>
<dbReference type="CDD" id="cd03259">
    <property type="entry name" value="ABC_Carb_Solutes_like"/>
    <property type="match status" value="1"/>
</dbReference>
<evidence type="ECO:0000256" key="2">
    <source>
        <dbReference type="ARBA" id="ARBA00022475"/>
    </source>
</evidence>
<keyword evidence="5 10" id="KW-0067">ATP-binding</keyword>
<dbReference type="Pfam" id="PF00005">
    <property type="entry name" value="ABC_tran"/>
    <property type="match status" value="1"/>
</dbReference>
<dbReference type="InterPro" id="IPR003593">
    <property type="entry name" value="AAA+_ATPase"/>
</dbReference>
<evidence type="ECO:0000256" key="7">
    <source>
        <dbReference type="ARBA" id="ARBA00023065"/>
    </source>
</evidence>
<evidence type="ECO:0000256" key="4">
    <source>
        <dbReference type="ARBA" id="ARBA00022741"/>
    </source>
</evidence>
<dbReference type="PROSITE" id="PS50893">
    <property type="entry name" value="ABC_TRANSPORTER_2"/>
    <property type="match status" value="1"/>
</dbReference>
<proteinExistence type="predicted"/>
<evidence type="ECO:0000256" key="6">
    <source>
        <dbReference type="ARBA" id="ARBA00023004"/>
    </source>
</evidence>
<evidence type="ECO:0000256" key="3">
    <source>
        <dbReference type="ARBA" id="ARBA00022496"/>
    </source>
</evidence>
<dbReference type="SUPFAM" id="SSF52540">
    <property type="entry name" value="P-loop containing nucleoside triphosphate hydrolases"/>
    <property type="match status" value="1"/>
</dbReference>
<dbReference type="InterPro" id="IPR015853">
    <property type="entry name" value="ABC_transpr_FbpC"/>
</dbReference>
<dbReference type="GO" id="GO:0015408">
    <property type="term" value="F:ABC-type ferric iron transporter activity"/>
    <property type="evidence" value="ECO:0007669"/>
    <property type="project" value="InterPro"/>
</dbReference>
<keyword evidence="2" id="KW-1003">Cell membrane</keyword>
<keyword evidence="6" id="KW-0408">Iron</keyword>
<feature type="domain" description="ABC transporter" evidence="9">
    <location>
        <begin position="6"/>
        <end position="219"/>
    </location>
</feature>
<dbReference type="InterPro" id="IPR017871">
    <property type="entry name" value="ABC_transporter-like_CS"/>
</dbReference>
<protein>
    <submittedName>
        <fullName evidence="10">Iron ABC transporter, ATP-binding protein</fullName>
    </submittedName>
</protein>
<evidence type="ECO:0000256" key="5">
    <source>
        <dbReference type="ARBA" id="ARBA00022840"/>
    </source>
</evidence>
<reference evidence="10" key="1">
    <citation type="submission" date="2003-11" db="EMBL/GenBank/DDBJ databases">
        <authorList>
            <person name="Heidelberg J.F."/>
            <person name="Eisen J.A."/>
            <person name="Nelson W.C."/>
            <person name="DeLong E.F."/>
        </authorList>
    </citation>
    <scope>NUCLEOTIDE SEQUENCE</scope>
</reference>
<evidence type="ECO:0000256" key="1">
    <source>
        <dbReference type="ARBA" id="ARBA00022448"/>
    </source>
</evidence>
<dbReference type="SMART" id="SM00382">
    <property type="entry name" value="AAA"/>
    <property type="match status" value="1"/>
</dbReference>
<dbReference type="PANTHER" id="PTHR42781">
    <property type="entry name" value="SPERMIDINE/PUTRESCINE IMPORT ATP-BINDING PROTEIN POTA"/>
    <property type="match status" value="1"/>
</dbReference>